<accession>A0A7Y0ACY7</accession>
<evidence type="ECO:0000313" key="2">
    <source>
        <dbReference type="Proteomes" id="UP000559626"/>
    </source>
</evidence>
<name>A0A7Y0ACY7_9BACT</name>
<protein>
    <submittedName>
        <fullName evidence="1">Uncharacterized protein</fullName>
    </submittedName>
</protein>
<dbReference type="RefSeq" id="WP_169530309.1">
    <property type="nucleotide sequence ID" value="NZ_JABBGH010000001.1"/>
</dbReference>
<gene>
    <name evidence="1" type="ORF">HHL22_07510</name>
</gene>
<comment type="caution">
    <text evidence="1">The sequence shown here is derived from an EMBL/GenBank/DDBJ whole genome shotgun (WGS) entry which is preliminary data.</text>
</comment>
<keyword evidence="2" id="KW-1185">Reference proteome</keyword>
<dbReference type="Proteomes" id="UP000559626">
    <property type="component" value="Unassembled WGS sequence"/>
</dbReference>
<organism evidence="1 2">
    <name type="scientific">Hymenobacter polaris</name>
    <dbReference type="NCBI Taxonomy" id="2682546"/>
    <lineage>
        <taxon>Bacteria</taxon>
        <taxon>Pseudomonadati</taxon>
        <taxon>Bacteroidota</taxon>
        <taxon>Cytophagia</taxon>
        <taxon>Cytophagales</taxon>
        <taxon>Hymenobacteraceae</taxon>
        <taxon>Hymenobacter</taxon>
    </lineage>
</organism>
<dbReference type="AlphaFoldDB" id="A0A7Y0ACY7"/>
<evidence type="ECO:0000313" key="1">
    <source>
        <dbReference type="EMBL" id="NML65050.1"/>
    </source>
</evidence>
<reference evidence="1 2" key="1">
    <citation type="submission" date="2020-04" db="EMBL/GenBank/DDBJ databases">
        <title>Hymenobacter polaris sp. nov., isolated from Arctic soil.</title>
        <authorList>
            <person name="Dahal R.H."/>
        </authorList>
    </citation>
    <scope>NUCLEOTIDE SEQUENCE [LARGE SCALE GENOMIC DNA]</scope>
    <source>
        <strain evidence="1 2">RP-2-7</strain>
    </source>
</reference>
<dbReference type="EMBL" id="JABBGH010000001">
    <property type="protein sequence ID" value="NML65050.1"/>
    <property type="molecule type" value="Genomic_DNA"/>
</dbReference>
<proteinExistence type="predicted"/>
<sequence>MLRPLLTLLLLLNYLLVVGAGVLVSRPAAPRYTAAHPYVHSAECQRNHYLRLDCFERCNGDQAAAHPAPRHSAPHLLALLKGLDEHCPAPTALGVARPAKLASYQAPARYPLARPTDLPIGFAGRDPRPPCCA</sequence>